<comment type="caution">
    <text evidence="10">The sequence shown here is derived from an EMBL/GenBank/DDBJ whole genome shotgun (WGS) entry which is preliminary data.</text>
</comment>
<evidence type="ECO:0000259" key="9">
    <source>
        <dbReference type="PROSITE" id="PS51278"/>
    </source>
</evidence>
<dbReference type="GO" id="GO:0005524">
    <property type="term" value="F:ATP binding"/>
    <property type="evidence" value="ECO:0007669"/>
    <property type="project" value="UniProtKB-KW"/>
</dbReference>
<keyword evidence="11" id="KW-1185">Reference proteome</keyword>
<accession>A0A8X7SVF9</accession>
<gene>
    <name evidence="10" type="ORF">A4X06_0g5705</name>
</gene>
<evidence type="ECO:0000256" key="4">
    <source>
        <dbReference type="ARBA" id="ARBA00022888"/>
    </source>
</evidence>
<evidence type="ECO:0000313" key="10">
    <source>
        <dbReference type="EMBL" id="KAE8245393.1"/>
    </source>
</evidence>
<feature type="domain" description="Glutamine amidotransferase type-2" evidence="9">
    <location>
        <begin position="2"/>
        <end position="234"/>
    </location>
</feature>
<feature type="binding site" evidence="8">
    <location>
        <position position="108"/>
    </location>
    <ligand>
        <name>L-glutamine</name>
        <dbReference type="ChEBI" id="CHEBI:58359"/>
    </ligand>
</feature>
<dbReference type="Proteomes" id="UP000077684">
    <property type="component" value="Unassembled WGS sequence"/>
</dbReference>
<dbReference type="Pfam" id="PF13537">
    <property type="entry name" value="GATase_7"/>
    <property type="match status" value="1"/>
</dbReference>
<organism evidence="10 11">
    <name type="scientific">Tilletia controversa</name>
    <name type="common">dwarf bunt fungus</name>
    <dbReference type="NCBI Taxonomy" id="13291"/>
    <lineage>
        <taxon>Eukaryota</taxon>
        <taxon>Fungi</taxon>
        <taxon>Dikarya</taxon>
        <taxon>Basidiomycota</taxon>
        <taxon>Ustilaginomycotina</taxon>
        <taxon>Exobasidiomycetes</taxon>
        <taxon>Tilletiales</taxon>
        <taxon>Tilletiaceae</taxon>
        <taxon>Tilletia</taxon>
    </lineage>
</organism>
<dbReference type="Gene3D" id="3.40.50.620">
    <property type="entry name" value="HUPs"/>
    <property type="match status" value="1"/>
</dbReference>
<reference evidence="10" key="1">
    <citation type="submission" date="2016-04" db="EMBL/GenBank/DDBJ databases">
        <authorList>
            <person name="Nguyen H.D."/>
            <person name="Samba Siva P."/>
            <person name="Cullis J."/>
            <person name="Levesque C.A."/>
            <person name="Hambleton S."/>
        </authorList>
    </citation>
    <scope>NUCLEOTIDE SEQUENCE</scope>
    <source>
        <strain evidence="10">DAOMC 236426</strain>
    </source>
</reference>
<dbReference type="PANTHER" id="PTHR45937">
    <property type="entry name" value="ASPARAGINE SYNTHETASE DOMAIN-CONTAINING PROTEIN 1"/>
    <property type="match status" value="1"/>
</dbReference>
<dbReference type="PIRSF" id="PIRSF001589">
    <property type="entry name" value="Asn_synthetase_glu-h"/>
    <property type="match status" value="1"/>
</dbReference>
<feature type="binding site" evidence="8">
    <location>
        <position position="285"/>
    </location>
    <ligand>
        <name>ATP</name>
        <dbReference type="ChEBI" id="CHEBI:30616"/>
    </ligand>
</feature>
<dbReference type="PROSITE" id="PS51278">
    <property type="entry name" value="GATASE_TYPE_2"/>
    <property type="match status" value="1"/>
</dbReference>
<keyword evidence="3 6" id="KW-0067">ATP-binding</keyword>
<sequence>MCGIVCLIRNCSAEEADDSIPDSLRQTCDRRGPDAQATFRYTSSSSTAVSLHASVLSLRGKEVTPQPIRSPDGRLVLAWNGQIFRHEGDENNDEENRSSLFLDAAKNDGEELLKVLERVLQTSESGEDVGLTLAGVLKAIEGPYAFVLLDTETQYLYFGRDPLGRRSLLMRRSVETGDESLMLCSVADQGTIAAGSSFVEVDCSRSIWCVDLNANQSPKAVEIPRGLEPLVLSDLQSATPLHEPCFSERLASAHTFRAVLEDSVRRRVTNIRAYTSSHEAHVAVLFSGGLDCATVALLAHQYLDPAQPIDLLNVALENPRSLAAAAAAAAAAARARSDTHTPSPSSEEEVVVDPYDVPDRQTGKATFVELCKLTPGRKWNFVRVDVPYDEYCGAREEIRGTMYPSNSVMDLSIAAALYFAARGRGFLLDTLEPYESPARILLSGLGADELLGGYSRHRVAFQRGGKAALVQELQLDLDRLPTRNLGRDDRILSTHAKEARYPFLDRAVISYLNSLPVEHKMTFSPSPLPAPPGEGYPGDKLLLRLVAGEILGLAGGARLKKRAIQFGSRSAKMEVEGRGGKVKGHEELG</sequence>
<protein>
    <recommendedName>
        <fullName evidence="9">Glutamine amidotransferase type-2 domain-containing protein</fullName>
    </recommendedName>
</protein>
<proteinExistence type="predicted"/>
<dbReference type="Gene3D" id="3.60.20.10">
    <property type="entry name" value="Glutamine Phosphoribosylpyrophosphate, subunit 1, domain 1"/>
    <property type="match status" value="1"/>
</dbReference>
<dbReference type="GO" id="GO:0004066">
    <property type="term" value="F:asparagine synthase (glutamine-hydrolyzing) activity"/>
    <property type="evidence" value="ECO:0007669"/>
    <property type="project" value="InterPro"/>
</dbReference>
<dbReference type="PANTHER" id="PTHR45937:SF1">
    <property type="entry name" value="ASPARAGINE SYNTHETASE DOMAIN-CONTAINING PROTEIN 1"/>
    <property type="match status" value="1"/>
</dbReference>
<evidence type="ECO:0000256" key="8">
    <source>
        <dbReference type="PIRSR" id="PIRSR001589-2"/>
    </source>
</evidence>
<dbReference type="GO" id="GO:0006529">
    <property type="term" value="P:asparagine biosynthetic process"/>
    <property type="evidence" value="ECO:0007669"/>
    <property type="project" value="UniProtKB-KW"/>
</dbReference>
<feature type="binding site" evidence="8">
    <location>
        <begin position="443"/>
        <end position="444"/>
    </location>
    <ligand>
        <name>ATP</name>
        <dbReference type="ChEBI" id="CHEBI:30616"/>
    </ligand>
</feature>
<evidence type="ECO:0000313" key="11">
    <source>
        <dbReference type="Proteomes" id="UP000077684"/>
    </source>
</evidence>
<keyword evidence="1 7" id="KW-0028">Amino-acid biosynthesis</keyword>
<dbReference type="InterPro" id="IPR001962">
    <property type="entry name" value="Asn_synthase"/>
</dbReference>
<dbReference type="SUPFAM" id="SSF56235">
    <property type="entry name" value="N-terminal nucleophile aminohydrolases (Ntn hydrolases)"/>
    <property type="match status" value="1"/>
</dbReference>
<dbReference type="InterPro" id="IPR051857">
    <property type="entry name" value="Asn_synthetase_domain"/>
</dbReference>
<name>A0A8X7SVF9_9BASI</name>
<evidence type="ECO:0000256" key="3">
    <source>
        <dbReference type="ARBA" id="ARBA00022840"/>
    </source>
</evidence>
<reference evidence="10" key="2">
    <citation type="journal article" date="2019" name="IMA Fungus">
        <title>Genome sequencing and comparison of five Tilletia species to identify candidate genes for the detection of regulated species infecting wheat.</title>
        <authorList>
            <person name="Nguyen H.D.T."/>
            <person name="Sultana T."/>
            <person name="Kesanakurti P."/>
            <person name="Hambleton S."/>
        </authorList>
    </citation>
    <scope>NUCLEOTIDE SEQUENCE</scope>
    <source>
        <strain evidence="10">DAOMC 236426</strain>
    </source>
</reference>
<dbReference type="CDD" id="cd01991">
    <property type="entry name" value="Asn_synthase_B_C"/>
    <property type="match status" value="1"/>
</dbReference>
<dbReference type="Pfam" id="PF00733">
    <property type="entry name" value="Asn_synthase"/>
    <property type="match status" value="1"/>
</dbReference>
<dbReference type="InterPro" id="IPR017932">
    <property type="entry name" value="GATase_2_dom"/>
</dbReference>
<feature type="binding site" evidence="8">
    <location>
        <position position="352"/>
    </location>
    <ligand>
        <name>ATP</name>
        <dbReference type="ChEBI" id="CHEBI:30616"/>
    </ligand>
</feature>
<evidence type="ECO:0000256" key="6">
    <source>
        <dbReference type="PIRNR" id="PIRNR001589"/>
    </source>
</evidence>
<dbReference type="InterPro" id="IPR029055">
    <property type="entry name" value="Ntn_hydrolases_N"/>
</dbReference>
<evidence type="ECO:0000256" key="5">
    <source>
        <dbReference type="ARBA" id="ARBA00022962"/>
    </source>
</evidence>
<keyword evidence="5 7" id="KW-0315">Glutamine amidotransferase</keyword>
<dbReference type="SUPFAM" id="SSF52402">
    <property type="entry name" value="Adenine nucleotide alpha hydrolases-like"/>
    <property type="match status" value="1"/>
</dbReference>
<dbReference type="InterPro" id="IPR014729">
    <property type="entry name" value="Rossmann-like_a/b/a_fold"/>
</dbReference>
<evidence type="ECO:0000256" key="2">
    <source>
        <dbReference type="ARBA" id="ARBA00022741"/>
    </source>
</evidence>
<dbReference type="InterPro" id="IPR006426">
    <property type="entry name" value="Asn_synth_AEB"/>
</dbReference>
<keyword evidence="2 6" id="KW-0547">Nucleotide-binding</keyword>
<dbReference type="AlphaFoldDB" id="A0A8X7SVF9"/>
<evidence type="ECO:0000256" key="7">
    <source>
        <dbReference type="PIRSR" id="PIRSR001589-1"/>
    </source>
</evidence>
<evidence type="ECO:0000256" key="1">
    <source>
        <dbReference type="ARBA" id="ARBA00022605"/>
    </source>
</evidence>
<dbReference type="EMBL" id="LWDE02000737">
    <property type="protein sequence ID" value="KAE8245393.1"/>
    <property type="molecule type" value="Genomic_DNA"/>
</dbReference>
<keyword evidence="4 7" id="KW-0061">Asparagine biosynthesis</keyword>
<feature type="active site" description="For GATase activity" evidence="7">
    <location>
        <position position="2"/>
    </location>
</feature>